<feature type="compositionally biased region" description="Basic and acidic residues" evidence="1">
    <location>
        <begin position="270"/>
        <end position="298"/>
    </location>
</feature>
<evidence type="ECO:0008006" key="4">
    <source>
        <dbReference type="Google" id="ProtNLM"/>
    </source>
</evidence>
<dbReference type="RefSeq" id="WP_345594951.1">
    <property type="nucleotide sequence ID" value="NZ_BAABJG010000055.1"/>
</dbReference>
<evidence type="ECO:0000313" key="2">
    <source>
        <dbReference type="EMBL" id="MFD1219600.1"/>
    </source>
</evidence>
<comment type="caution">
    <text evidence="2">The sequence shown here is derived from an EMBL/GenBank/DDBJ whole genome shotgun (WGS) entry which is preliminary data.</text>
</comment>
<evidence type="ECO:0000313" key="3">
    <source>
        <dbReference type="Proteomes" id="UP001597180"/>
    </source>
</evidence>
<reference evidence="3" key="1">
    <citation type="journal article" date="2019" name="Int. J. Syst. Evol. Microbiol.">
        <title>The Global Catalogue of Microorganisms (GCM) 10K type strain sequencing project: providing services to taxonomists for standard genome sequencing and annotation.</title>
        <authorList>
            <consortium name="The Broad Institute Genomics Platform"/>
            <consortium name="The Broad Institute Genome Sequencing Center for Infectious Disease"/>
            <person name="Wu L."/>
            <person name="Ma J."/>
        </authorList>
    </citation>
    <scope>NUCLEOTIDE SEQUENCE [LARGE SCALE GENOMIC DNA]</scope>
    <source>
        <strain evidence="3">CCUG 53270</strain>
    </source>
</reference>
<dbReference type="Proteomes" id="UP001597180">
    <property type="component" value="Unassembled WGS sequence"/>
</dbReference>
<name>A0ABW3UJ29_9BACL</name>
<gene>
    <name evidence="2" type="ORF">ACFQ4B_05685</name>
</gene>
<protein>
    <recommendedName>
        <fullName evidence="4">Single-stranded DNA-binding protein</fullName>
    </recommendedName>
</protein>
<dbReference type="EMBL" id="JBHTLU010000012">
    <property type="protein sequence ID" value="MFD1219600.1"/>
    <property type="molecule type" value="Genomic_DNA"/>
</dbReference>
<proteinExistence type="predicted"/>
<keyword evidence="3" id="KW-1185">Reference proteome</keyword>
<evidence type="ECO:0000256" key="1">
    <source>
        <dbReference type="SAM" id="MobiDB-lite"/>
    </source>
</evidence>
<accession>A0ABW3UJ29</accession>
<sequence length="307" mass="34985">MTKENKQLREATNNAEVEGLVKDIRIEKKQVNSKDAITGEIDIQVEDGSVHTFRVFSYKMNKEGNESGLYKGIETVMNEYKSIEKHGIDAADKVRITQGKIGLNEYYGQDDQLRSFPQLSTNFINRVTDNFEPKAKFELEMVVASVKEEMKSEEATGRAIIKGYVPLYGGKVIPFEVVVEDQRAVDYVLNNYEKGNTVTVFGNIVNSTIVTKKEIEVGFGQPQEKITRNTVREYVVTGGTTPREEDDEKAYDMELIKKALKERDTYLKELKEKKGKQDEKNEKRNPFAQDDKKGKPVDITDDDTLPF</sequence>
<feature type="region of interest" description="Disordered" evidence="1">
    <location>
        <begin position="270"/>
        <end position="307"/>
    </location>
</feature>
<organism evidence="2 3">
    <name type="scientific">Paenibacillus vulneris</name>
    <dbReference type="NCBI Taxonomy" id="1133364"/>
    <lineage>
        <taxon>Bacteria</taxon>
        <taxon>Bacillati</taxon>
        <taxon>Bacillota</taxon>
        <taxon>Bacilli</taxon>
        <taxon>Bacillales</taxon>
        <taxon>Paenibacillaceae</taxon>
        <taxon>Paenibacillus</taxon>
    </lineage>
</organism>